<dbReference type="InterPro" id="IPR010982">
    <property type="entry name" value="Lambda_DNA-bd_dom_sf"/>
</dbReference>
<dbReference type="Gene3D" id="3.90.120.10">
    <property type="entry name" value="DNA Methylase, subunit A, domain 2"/>
    <property type="match status" value="1"/>
</dbReference>
<protein>
    <recommendedName>
        <fullName evidence="7">Cytosine-specific methyltransferase</fullName>
        <ecNumber evidence="7">2.1.1.37</ecNumber>
    </recommendedName>
</protein>
<keyword evidence="4" id="KW-0680">Restriction system</keyword>
<dbReference type="SUPFAM" id="SSF47413">
    <property type="entry name" value="lambda repressor-like DNA-binding domains"/>
    <property type="match status" value="1"/>
</dbReference>
<dbReference type="InterPro" id="IPR050750">
    <property type="entry name" value="C5-MTase"/>
</dbReference>
<dbReference type="SUPFAM" id="SSF53335">
    <property type="entry name" value="S-adenosyl-L-methionine-dependent methyltransferases"/>
    <property type="match status" value="1"/>
</dbReference>
<dbReference type="InterPro" id="IPR001387">
    <property type="entry name" value="Cro/C1-type_HTH"/>
</dbReference>
<reference evidence="9" key="1">
    <citation type="submission" date="2020-10" db="EMBL/GenBank/DDBJ databases">
        <authorList>
            <person name="Gilroy R."/>
        </authorList>
    </citation>
    <scope>NUCLEOTIDE SEQUENCE</scope>
    <source>
        <strain evidence="9">CHK157-1446</strain>
    </source>
</reference>
<dbReference type="InterPro" id="IPR029063">
    <property type="entry name" value="SAM-dependent_MTases_sf"/>
</dbReference>
<evidence type="ECO:0000313" key="10">
    <source>
        <dbReference type="Proteomes" id="UP000823982"/>
    </source>
</evidence>
<sequence>MTNIVKEVREQRKMTQTGLSDAVGISRRALVSIEKQQTVPSVDTALRLSKVLGVGVDKLFIDTAVTDTKATNIVFPDCIRFIDLFCGIGGFRYAARDSFASLGIKGCCVFSSDIDIPAQKSYEANFGERPAGDITKIDAKDIPDFDLLFGGFPCQAFSIIGKREGFADKTRGTLFFEIARILKEKRPKAFVLENVKQLVSHDGGRTINTIISTLRDELGYHVDYRILNALDYGLPQKRERVVIVGSIKPFVMKWPEPVKNGKTLNDILETNVDPKYYASEAIVNKRKSMHTSKYFPSIWHENKAGNISSYPYSCALRAGASYNYLLVNGERRLTPRECLRLQGFPDEFKMVVSDCQIRKQAGNAVPVDMIRSVLDCFIPLVFGEKAI</sequence>
<dbReference type="PROSITE" id="PS51679">
    <property type="entry name" value="SAM_MT_C5"/>
    <property type="match status" value="1"/>
</dbReference>
<dbReference type="GO" id="GO:0009307">
    <property type="term" value="P:DNA restriction-modification system"/>
    <property type="evidence" value="ECO:0007669"/>
    <property type="project" value="UniProtKB-KW"/>
</dbReference>
<evidence type="ECO:0000259" key="8">
    <source>
        <dbReference type="PROSITE" id="PS50943"/>
    </source>
</evidence>
<dbReference type="Proteomes" id="UP000823982">
    <property type="component" value="Unassembled WGS sequence"/>
</dbReference>
<dbReference type="CDD" id="cd00093">
    <property type="entry name" value="HTH_XRE"/>
    <property type="match status" value="1"/>
</dbReference>
<dbReference type="PROSITE" id="PS00094">
    <property type="entry name" value="C5_MTASE_1"/>
    <property type="match status" value="1"/>
</dbReference>
<dbReference type="Pfam" id="PF00145">
    <property type="entry name" value="DNA_methylase"/>
    <property type="match status" value="1"/>
</dbReference>
<dbReference type="PANTHER" id="PTHR46098:SF1">
    <property type="entry name" value="TRNA (CYTOSINE(38)-C(5))-METHYLTRANSFERASE"/>
    <property type="match status" value="1"/>
</dbReference>
<dbReference type="EC" id="2.1.1.37" evidence="7"/>
<keyword evidence="2 5" id="KW-0808">Transferase</keyword>
<evidence type="ECO:0000256" key="5">
    <source>
        <dbReference type="PROSITE-ProRule" id="PRU01016"/>
    </source>
</evidence>
<dbReference type="PANTHER" id="PTHR46098">
    <property type="entry name" value="TRNA (CYTOSINE(38)-C(5))-METHYLTRANSFERASE"/>
    <property type="match status" value="1"/>
</dbReference>
<dbReference type="NCBIfam" id="TIGR00675">
    <property type="entry name" value="dcm"/>
    <property type="match status" value="1"/>
</dbReference>
<dbReference type="GO" id="GO:0003886">
    <property type="term" value="F:DNA (cytosine-5-)-methyltransferase activity"/>
    <property type="evidence" value="ECO:0007669"/>
    <property type="project" value="UniProtKB-EC"/>
</dbReference>
<evidence type="ECO:0000256" key="4">
    <source>
        <dbReference type="ARBA" id="ARBA00022747"/>
    </source>
</evidence>
<evidence type="ECO:0000256" key="2">
    <source>
        <dbReference type="ARBA" id="ARBA00022679"/>
    </source>
</evidence>
<accession>A0A9D1JHU4</accession>
<name>A0A9D1JHU4_9FIRM</name>
<reference evidence="9" key="2">
    <citation type="journal article" date="2021" name="PeerJ">
        <title>Extensive microbial diversity within the chicken gut microbiome revealed by metagenomics and culture.</title>
        <authorList>
            <person name="Gilroy R."/>
            <person name="Ravi A."/>
            <person name="Getino M."/>
            <person name="Pursley I."/>
            <person name="Horton D.L."/>
            <person name="Alikhan N.F."/>
            <person name="Baker D."/>
            <person name="Gharbi K."/>
            <person name="Hall N."/>
            <person name="Watson M."/>
            <person name="Adriaenssens E.M."/>
            <person name="Foster-Nyarko E."/>
            <person name="Jarju S."/>
            <person name="Secka A."/>
            <person name="Antonio M."/>
            <person name="Oren A."/>
            <person name="Chaudhuri R.R."/>
            <person name="La Ragione R."/>
            <person name="Hildebrand F."/>
            <person name="Pallen M.J."/>
        </authorList>
    </citation>
    <scope>NUCLEOTIDE SEQUENCE</scope>
    <source>
        <strain evidence="9">CHK157-1446</strain>
    </source>
</reference>
<dbReference type="EMBL" id="DVIR01000011">
    <property type="protein sequence ID" value="HIS24060.1"/>
    <property type="molecule type" value="Genomic_DNA"/>
</dbReference>
<comment type="catalytic activity">
    <reaction evidence="7">
        <text>a 2'-deoxycytidine in DNA + S-adenosyl-L-methionine = a 5-methyl-2'-deoxycytidine in DNA + S-adenosyl-L-homocysteine + H(+)</text>
        <dbReference type="Rhea" id="RHEA:13681"/>
        <dbReference type="Rhea" id="RHEA-COMP:11369"/>
        <dbReference type="Rhea" id="RHEA-COMP:11370"/>
        <dbReference type="ChEBI" id="CHEBI:15378"/>
        <dbReference type="ChEBI" id="CHEBI:57856"/>
        <dbReference type="ChEBI" id="CHEBI:59789"/>
        <dbReference type="ChEBI" id="CHEBI:85452"/>
        <dbReference type="ChEBI" id="CHEBI:85454"/>
        <dbReference type="EC" id="2.1.1.37"/>
    </reaction>
</comment>
<keyword evidence="3 5" id="KW-0949">S-adenosyl-L-methionine</keyword>
<dbReference type="PROSITE" id="PS50943">
    <property type="entry name" value="HTH_CROC1"/>
    <property type="match status" value="1"/>
</dbReference>
<dbReference type="Pfam" id="PF01381">
    <property type="entry name" value="HTH_3"/>
    <property type="match status" value="1"/>
</dbReference>
<dbReference type="Gene3D" id="3.40.50.150">
    <property type="entry name" value="Vaccinia Virus protein VP39"/>
    <property type="match status" value="1"/>
</dbReference>
<evidence type="ECO:0000256" key="3">
    <source>
        <dbReference type="ARBA" id="ARBA00022691"/>
    </source>
</evidence>
<comment type="caution">
    <text evidence="9">The sequence shown here is derived from an EMBL/GenBank/DDBJ whole genome shotgun (WGS) entry which is preliminary data.</text>
</comment>
<dbReference type="GO" id="GO:0032259">
    <property type="term" value="P:methylation"/>
    <property type="evidence" value="ECO:0007669"/>
    <property type="project" value="UniProtKB-KW"/>
</dbReference>
<evidence type="ECO:0000313" key="9">
    <source>
        <dbReference type="EMBL" id="HIS24060.1"/>
    </source>
</evidence>
<feature type="domain" description="HTH cro/C1-type" evidence="8">
    <location>
        <begin position="5"/>
        <end position="59"/>
    </location>
</feature>
<keyword evidence="1 5" id="KW-0489">Methyltransferase</keyword>
<evidence type="ECO:0000256" key="7">
    <source>
        <dbReference type="RuleBase" id="RU000417"/>
    </source>
</evidence>
<dbReference type="Gene3D" id="1.10.260.40">
    <property type="entry name" value="lambda repressor-like DNA-binding domains"/>
    <property type="match status" value="1"/>
</dbReference>
<feature type="active site" evidence="5">
    <location>
        <position position="154"/>
    </location>
</feature>
<dbReference type="InterPro" id="IPR018117">
    <property type="entry name" value="C5_DNA_meth_AS"/>
</dbReference>
<dbReference type="PRINTS" id="PR00105">
    <property type="entry name" value="C5METTRFRASE"/>
</dbReference>
<dbReference type="InterPro" id="IPR001525">
    <property type="entry name" value="C5_MeTfrase"/>
</dbReference>
<evidence type="ECO:0000256" key="6">
    <source>
        <dbReference type="RuleBase" id="RU000416"/>
    </source>
</evidence>
<dbReference type="SMART" id="SM00530">
    <property type="entry name" value="HTH_XRE"/>
    <property type="match status" value="1"/>
</dbReference>
<organism evidence="9 10">
    <name type="scientific">Candidatus Faeciplasma gallinarum</name>
    <dbReference type="NCBI Taxonomy" id="2840799"/>
    <lineage>
        <taxon>Bacteria</taxon>
        <taxon>Bacillati</taxon>
        <taxon>Bacillota</taxon>
        <taxon>Clostridia</taxon>
        <taxon>Eubacteriales</taxon>
        <taxon>Oscillospiraceae</taxon>
        <taxon>Oscillospiraceae incertae sedis</taxon>
        <taxon>Candidatus Faeciplasma</taxon>
    </lineage>
</organism>
<dbReference type="CDD" id="cd00315">
    <property type="entry name" value="Cyt_C5_DNA_methylase"/>
    <property type="match status" value="1"/>
</dbReference>
<gene>
    <name evidence="9" type="primary">dcm</name>
    <name evidence="9" type="ORF">IAD01_01490</name>
</gene>
<proteinExistence type="inferred from homology"/>
<dbReference type="AlphaFoldDB" id="A0A9D1JHU4"/>
<evidence type="ECO:0000256" key="1">
    <source>
        <dbReference type="ARBA" id="ARBA00022603"/>
    </source>
</evidence>
<dbReference type="GO" id="GO:0003677">
    <property type="term" value="F:DNA binding"/>
    <property type="evidence" value="ECO:0007669"/>
    <property type="project" value="InterPro"/>
</dbReference>
<comment type="similarity">
    <text evidence="5 6">Belongs to the class I-like SAM-binding methyltransferase superfamily. C5-methyltransferase family.</text>
</comment>